<reference evidence="2 3" key="1">
    <citation type="submission" date="2015-10" db="EMBL/GenBank/DDBJ databases">
        <title>Comparative genomics and high-throughput reverse genetic screens identify a new phytobacterial MAMP and an Arabidopsis receptor required for immune elicitation.</title>
        <authorList>
            <person name="Mott G.A."/>
            <person name="Thakur S."/>
            <person name="Wang P.W."/>
            <person name="Desveaux D."/>
            <person name="Guttman D.S."/>
        </authorList>
    </citation>
    <scope>NUCLEOTIDE SEQUENCE [LARGE SCALE GENOMIC DNA]</scope>
    <source>
        <strain evidence="2 3">BR1</strain>
    </source>
</reference>
<dbReference type="Proteomes" id="UP000037836">
    <property type="component" value="Unassembled WGS sequence"/>
</dbReference>
<sequence length="82" mass="8798">MAFGGALLGGGLGAKGGKWFDARYEVKVHGLGSNLGNIKVKPRTANEKLSSSSNEKVSVPSSTNYSRGKFRKNVRKTVWENA</sequence>
<organism evidence="2 3">
    <name type="scientific">Pseudomonas savastanoi pv. glycinea</name>
    <name type="common">Pseudomonas syringae pv. glycinea</name>
    <dbReference type="NCBI Taxonomy" id="318"/>
    <lineage>
        <taxon>Bacteria</taxon>
        <taxon>Pseudomonadati</taxon>
        <taxon>Pseudomonadota</taxon>
        <taxon>Gammaproteobacteria</taxon>
        <taxon>Pseudomonadales</taxon>
        <taxon>Pseudomonadaceae</taxon>
        <taxon>Pseudomonas</taxon>
    </lineage>
</organism>
<feature type="region of interest" description="Disordered" evidence="1">
    <location>
        <begin position="44"/>
        <end position="66"/>
    </location>
</feature>
<evidence type="ECO:0000313" key="3">
    <source>
        <dbReference type="Proteomes" id="UP000037836"/>
    </source>
</evidence>
<name>A0ABR5L5N5_PSESG</name>
<proteinExistence type="predicted"/>
<gene>
    <name evidence="2" type="ORF">AC496_2929</name>
</gene>
<evidence type="ECO:0000256" key="1">
    <source>
        <dbReference type="SAM" id="MobiDB-lite"/>
    </source>
</evidence>
<comment type="caution">
    <text evidence="2">The sequence shown here is derived from an EMBL/GenBank/DDBJ whole genome shotgun (WGS) entry which is preliminary data.</text>
</comment>
<accession>A0ABR5L5N5</accession>
<feature type="compositionally biased region" description="Low complexity" evidence="1">
    <location>
        <begin position="47"/>
        <end position="62"/>
    </location>
</feature>
<protein>
    <submittedName>
        <fullName evidence="2">Rhs family protein</fullName>
    </submittedName>
</protein>
<keyword evidence="3" id="KW-1185">Reference proteome</keyword>
<evidence type="ECO:0000313" key="2">
    <source>
        <dbReference type="EMBL" id="KPC40054.1"/>
    </source>
</evidence>
<dbReference type="EMBL" id="LGLO01000094">
    <property type="protein sequence ID" value="KPC40054.1"/>
    <property type="molecule type" value="Genomic_DNA"/>
</dbReference>